<feature type="domain" description="TcdA/TcdB toxin pore forming" evidence="6">
    <location>
        <begin position="1055"/>
        <end position="1688"/>
    </location>
</feature>
<dbReference type="Pfam" id="PF03543">
    <property type="entry name" value="Peptidase_C58"/>
    <property type="match status" value="1"/>
</dbReference>
<evidence type="ECO:0000256" key="3">
    <source>
        <dbReference type="ARBA" id="ARBA00022807"/>
    </source>
</evidence>
<dbReference type="CDD" id="cd20495">
    <property type="entry name" value="C58_PaToxP-like"/>
    <property type="match status" value="1"/>
</dbReference>
<evidence type="ECO:0000313" key="7">
    <source>
        <dbReference type="EMBL" id="QXI54174.1"/>
    </source>
</evidence>
<gene>
    <name evidence="7" type="ORF">KSS97_04250</name>
</gene>
<organism evidence="7 8">
    <name type="scientific">Pseudomonas canavaninivorans</name>
    <dbReference type="NCBI Taxonomy" id="2842348"/>
    <lineage>
        <taxon>Bacteria</taxon>
        <taxon>Pseudomonadati</taxon>
        <taxon>Pseudomonadota</taxon>
        <taxon>Gammaproteobacteria</taxon>
        <taxon>Pseudomonadales</taxon>
        <taxon>Pseudomonadaceae</taxon>
        <taxon>Pseudomonas</taxon>
    </lineage>
</organism>
<sequence>MSETQSLSVDNYVDFIDLLKLKEIDQLLVPYQGTPEYEAVHRYYASCVALRDSAQLLEPLGLLKQALGDLQGRSRVRRTPTEPDSSGAAGLTEIYNKLEGFEVRLYNNIERLPATAVPKQLNFVWLGGGLGDIQLDYLRIWKSVMPDDYAINVWYDKDGLLAHETTRIIVEAAKADTWLNEAGAISSPDSLADHYETRITALKRQMYMHVNRALKQNKSADEARIDLLVRGYGCDGDVLRALKDKNAHIMRSLDREGLRLRNINELQTYSRLEEFYNREMSLRGNLATASDIVRLLVEHDEGGVYSDVDFLPSFVQEIAGINANQLAKGARLGVLQLLLNNNPQWMPGRQALVGRYTDFTSQIPVEHREMLERFAKGSPSLDQVFAPFQETSVPTDSLRLAFIEGGESNALIVSHPHSAPLETILQRIETHYQALLAVEREAARANDVFHGVDLMKILKDEFGIVDLKAGNEDYRAMSLYKGIADYFSDGIRPGTEGSIFLTGPGALRAGLLEYESRVYTPSGANAVRNSIRLETGFSNVTEEEQDHSWKENASPEQWLEKEKGNWLGGRFQARYAKDIEPLLKYNSLEFDSGWPVIEGRHVLSTDLLQHLADELGEPFKQAMSRGHSGSMVFDKPIPLGFDERQSILAPRIPVTPPGSLSDSQTQQLSTAELLNRLAEDSFHVDHLSPLQRLQLAALIGAEAVDNRTFDAARPRLENLINTFRKPGTAGGYASIERALYQQQAPAFLAGLASAADYSSKRDETALALKKVALREPLTLRQWGEYVARIKQAAKLEHRVQIIERIGVVLDGFEAVPLKLVPQDLLLHGEGDRVGGRCYPLALAMAAALSEDKAAVNTLRERFFLGVIEPEASDSVSFLNLMESLRDVQVADVGHALPRSDLHEVARMLETRTTTATLMLNSDNHTMLVAKTFDGERGTYHFYDPNFGVFEFEDPTAFKQTLERFFLERDMARYYAAYGDAARPTFDLIELDGARVSNLSLPGEMKVSRLLKQGALPGQPTRPIRQRIASARGQSLQSNPRLGSSLLALDSHWWAQQISETTNDLHQANNLGAQLVPLFDTLEDVPGGGYRITLIDPANPAQLMRISTDDHRFLRIKNYLSERFSTLANHDVISRDPTAVGAVHTLNAGFAIQALMSALRAREGDGRSLTLAVRLHAYVNYTQMAHGVITDIAALVGLVRQALAEEKLIAQAVAPVVKASVGGRIGEGVGALLQLANVGFDIYQLSTARNDVERAEFGTQLAFDSASLAVAVAAYAAGATAGAILGGAAVILGGLAVGVAAVVRGFATIAEEAEQVGLFFLDVEKAHLDAYRFDPAHNAWTPGPSLIIETVDLANGALGLGSPKLYPLHDHFGVPTFEADYARAINIRQQLELPSRIKFAPASGQAIVLPCTPQTCYGYAYKALPFSSWHLPPGFDTARRLEKIKPDGGWLFLCSFYSFPCDHILHRLHSPDYRPTTIDVLLDSIDRSLVVPALLPSWHGKINYRIRGAGKRCAVLINTGVSLSLEAPAQLTSSWVLDAPWAKESDVRFEGVAKLFIRDVAVSLTGAGHHGTLLRLCDDQIFKVEAGQLSAVELTEAPGMDHQALHEHMKSLARQHRLAMPYTAIHDYLVPFENPDEPRHVTAWYDGMNDRFLYIRDEIPGADETILGAVTGGYAWFYDPGNMLVWQVDATTGVLVRRYWLWRSFSELGVIKSLEADEQGVIHIVQQISRQGRTYQELGYVIHAGELLLISATRDVDTALEPTISSSEKLRAWPDVLGDYYDYPPSFADQYPYENVDWKPAPFVSVCWKNNDLNRNMAWIRRSDRLIIRPTPEPEYSRGWPDSIKNLTDLVLITPTDGSDSFVIYNRLIQRLCHLQRTLVAGKGQWTVRWLPSDNLKDVIAVEGGYVAMRTDGLFFTLAPQGELQFAGLNETWLKGRNHWLSELAPLTSQYKTKRFAIVGLLNTRGDGNLCAWYVDDKLLLSDLGQGKEVRLLNVTPDGEAAWLFDVSNGGVYRQAFVDPQKWAGAFGQGVRLLQADAIPAAEREWASYQFAELTVEGPGLKGITHEGLVVILRDHEPAMITGVTHEWVVAQGDQVLEALGQLARHPSHSALMTVEEPGSLAWFVAGTGHMIRVPKAAIQPSFEVLGTQRQTNVLIHEGERDKLLTLPEARQAWALSYARREGEVLVVEGNETRVLDLLSLIPDGVTTLVLHIGQGAVSYRLSKAAWLRINSVILDCRHSLAGVPVTAGKLSWELDEPDELLLSRVDKHLVIIDPNSGHSLICRDAYATDSDFHGEVLLNFGRKGRYKVSTLVGWLGTSPKAQGGTTFKALLEVSSESETNEVS</sequence>
<keyword evidence="8" id="KW-1185">Reference proteome</keyword>
<dbReference type="Proteomes" id="UP000824066">
    <property type="component" value="Chromosome"/>
</dbReference>
<name>A0ABX8QGD0_PSECO</name>
<dbReference type="InterPro" id="IPR024769">
    <property type="entry name" value="TcdA/TcdB_pore_forming"/>
</dbReference>
<proteinExistence type="predicted"/>
<protein>
    <submittedName>
        <fullName evidence="7">Toxin</fullName>
    </submittedName>
</protein>
<keyword evidence="1" id="KW-0645">Protease</keyword>
<evidence type="ECO:0000313" key="8">
    <source>
        <dbReference type="Proteomes" id="UP000824066"/>
    </source>
</evidence>
<dbReference type="InterPro" id="IPR024770">
    <property type="entry name" value="TcdA/TcdB_cat"/>
</dbReference>
<evidence type="ECO:0000259" key="5">
    <source>
        <dbReference type="Pfam" id="PF12919"/>
    </source>
</evidence>
<reference evidence="7 8" key="1">
    <citation type="journal article" date="2021" name="Microorganisms">
        <title>The Ever-Expanding Pseudomonas Genus: Description of 43 New Species and Partition of the Pseudomonas putida Group.</title>
        <authorList>
            <person name="Girard L."/>
            <person name="Lood C."/>
            <person name="Hofte M."/>
            <person name="Vandamme P."/>
            <person name="Rokni-Zadeh H."/>
            <person name="van Noort V."/>
            <person name="Lavigne R."/>
            <person name="De Mot R."/>
        </authorList>
    </citation>
    <scope>NUCLEOTIDE SEQUENCE [LARGE SCALE GENOMIC DNA]</scope>
    <source>
        <strain evidence="7 8">SWRI17</strain>
    </source>
</reference>
<feature type="domain" description="Peptidase C58 YopT-type" evidence="4">
    <location>
        <begin position="919"/>
        <end position="974"/>
    </location>
</feature>
<dbReference type="RefSeq" id="WP_217861155.1">
    <property type="nucleotide sequence ID" value="NZ_CP077080.1"/>
</dbReference>
<keyword evidence="3" id="KW-0788">Thiol protease</keyword>
<evidence type="ECO:0000256" key="2">
    <source>
        <dbReference type="ARBA" id="ARBA00022801"/>
    </source>
</evidence>
<dbReference type="Pfam" id="PF12920">
    <property type="entry name" value="TcdA_TcdB_pore"/>
    <property type="match status" value="1"/>
</dbReference>
<dbReference type="Pfam" id="PF12919">
    <property type="entry name" value="TcdA_TcdB"/>
    <property type="match status" value="1"/>
</dbReference>
<feature type="domain" description="GT44" evidence="5">
    <location>
        <begin position="119"/>
        <end position="500"/>
    </location>
</feature>
<dbReference type="EMBL" id="CP077080">
    <property type="protein sequence ID" value="QXI54174.1"/>
    <property type="molecule type" value="Genomic_DNA"/>
</dbReference>
<evidence type="ECO:0000259" key="4">
    <source>
        <dbReference type="Pfam" id="PF03543"/>
    </source>
</evidence>
<dbReference type="InterPro" id="IPR006473">
    <property type="entry name" value="Peptidase_C58_Yopt"/>
</dbReference>
<keyword evidence="2" id="KW-0378">Hydrolase</keyword>
<accession>A0ABX8QGD0</accession>
<evidence type="ECO:0000256" key="1">
    <source>
        <dbReference type="ARBA" id="ARBA00022670"/>
    </source>
</evidence>
<evidence type="ECO:0000259" key="6">
    <source>
        <dbReference type="Pfam" id="PF12920"/>
    </source>
</evidence>